<evidence type="ECO:0000256" key="1">
    <source>
        <dbReference type="SAM" id="MobiDB-lite"/>
    </source>
</evidence>
<dbReference type="EMBL" id="JACXRZ010000061">
    <property type="protein sequence ID" value="MBD3148554.1"/>
    <property type="molecule type" value="Genomic_DNA"/>
</dbReference>
<protein>
    <recommendedName>
        <fullName evidence="4">AbrB/MazE/SpoVT family DNA-binding domain-containing protein</fullName>
    </recommendedName>
</protein>
<dbReference type="RefSeq" id="WP_191055630.1">
    <property type="nucleotide sequence ID" value="NZ_JACXRZ010000061.1"/>
</dbReference>
<keyword evidence="3" id="KW-1185">Reference proteome</keyword>
<evidence type="ECO:0000313" key="2">
    <source>
        <dbReference type="EMBL" id="MBD3148554.1"/>
    </source>
</evidence>
<sequence>MRTSRAGQRRARMPTEPERRQLGIAEGVPILVITEPDGEVRKLPADRTVIEVG</sequence>
<feature type="region of interest" description="Disordered" evidence="1">
    <location>
        <begin position="1"/>
        <end position="20"/>
    </location>
</feature>
<name>A0ABR8LIW0_9ACTN</name>
<gene>
    <name evidence="2" type="ORF">IEQ31_36060</name>
</gene>
<evidence type="ECO:0000313" key="3">
    <source>
        <dbReference type="Proteomes" id="UP000653231"/>
    </source>
</evidence>
<proteinExistence type="predicted"/>
<evidence type="ECO:0008006" key="4">
    <source>
        <dbReference type="Google" id="ProtNLM"/>
    </source>
</evidence>
<accession>A0ABR8LIW0</accession>
<organism evidence="2 3">
    <name type="scientific">Microbispora bryophytorum subsp. camponoti</name>
    <dbReference type="NCBI Taxonomy" id="1677852"/>
    <lineage>
        <taxon>Bacteria</taxon>
        <taxon>Bacillati</taxon>
        <taxon>Actinomycetota</taxon>
        <taxon>Actinomycetes</taxon>
        <taxon>Streptosporangiales</taxon>
        <taxon>Streptosporangiaceae</taxon>
        <taxon>Microbispora</taxon>
    </lineage>
</organism>
<reference evidence="2 3" key="1">
    <citation type="submission" date="2020-09" db="EMBL/GenBank/DDBJ databases">
        <title>Actinomycete isolated from the Camponotus japonicus Mayr.</title>
        <authorList>
            <person name="Gong X."/>
        </authorList>
    </citation>
    <scope>NUCLEOTIDE SEQUENCE [LARGE SCALE GENOMIC DNA]</scope>
    <source>
        <strain evidence="2 3">2C-HV3</strain>
    </source>
</reference>
<dbReference type="Proteomes" id="UP000653231">
    <property type="component" value="Unassembled WGS sequence"/>
</dbReference>
<comment type="caution">
    <text evidence="2">The sequence shown here is derived from an EMBL/GenBank/DDBJ whole genome shotgun (WGS) entry which is preliminary data.</text>
</comment>